<keyword evidence="3" id="KW-1185">Reference proteome</keyword>
<reference evidence="2 3" key="1">
    <citation type="journal article" date="2016" name="BMC Genomics">
        <title>Comparative genomics reveals Cyclospora cayetanensis possesses coccidia-like metabolism and invasion components but unique surface antigens.</title>
        <authorList>
            <person name="Liu S."/>
            <person name="Wang L."/>
            <person name="Zheng H."/>
            <person name="Xu Z."/>
            <person name="Roellig D.M."/>
            <person name="Li N."/>
            <person name="Frace M.A."/>
            <person name="Tang K."/>
            <person name="Arrowood M.J."/>
            <person name="Moss D.M."/>
            <person name="Zhang L."/>
            <person name="Feng Y."/>
            <person name="Xiao L."/>
        </authorList>
    </citation>
    <scope>NUCLEOTIDE SEQUENCE [LARGE SCALE GENOMIC DNA]</scope>
    <source>
        <strain evidence="2 3">CHN_HEN01</strain>
    </source>
</reference>
<proteinExistence type="predicted"/>
<gene>
    <name evidence="2" type="ORF">cyc_02548</name>
</gene>
<feature type="compositionally biased region" description="Polar residues" evidence="1">
    <location>
        <begin position="73"/>
        <end position="85"/>
    </location>
</feature>
<dbReference type="VEuPathDB" id="ToxoDB:cyc_02548"/>
<dbReference type="AlphaFoldDB" id="A0A1D3CVH2"/>
<feature type="region of interest" description="Disordered" evidence="1">
    <location>
        <begin position="1"/>
        <end position="25"/>
    </location>
</feature>
<feature type="compositionally biased region" description="Basic and acidic residues" evidence="1">
    <location>
        <begin position="1"/>
        <end position="11"/>
    </location>
</feature>
<protein>
    <submittedName>
        <fullName evidence="2">Uncharacterized protein</fullName>
    </submittedName>
</protein>
<name>A0A1D3CVH2_9EIME</name>
<comment type="caution">
    <text evidence="2">The sequence shown here is derived from an EMBL/GenBank/DDBJ whole genome shotgun (WGS) entry which is preliminary data.</text>
</comment>
<dbReference type="InParanoid" id="A0A1D3CVH2"/>
<dbReference type="EMBL" id="JROU02001807">
    <property type="protein sequence ID" value="OEH75171.1"/>
    <property type="molecule type" value="Genomic_DNA"/>
</dbReference>
<dbReference type="Proteomes" id="UP000095192">
    <property type="component" value="Unassembled WGS sequence"/>
</dbReference>
<evidence type="ECO:0000256" key="1">
    <source>
        <dbReference type="SAM" id="MobiDB-lite"/>
    </source>
</evidence>
<feature type="compositionally biased region" description="Polar residues" evidence="1">
    <location>
        <begin position="13"/>
        <end position="25"/>
    </location>
</feature>
<feature type="region of interest" description="Disordered" evidence="1">
    <location>
        <begin position="58"/>
        <end position="85"/>
    </location>
</feature>
<organism evidence="2 3">
    <name type="scientific">Cyclospora cayetanensis</name>
    <dbReference type="NCBI Taxonomy" id="88456"/>
    <lineage>
        <taxon>Eukaryota</taxon>
        <taxon>Sar</taxon>
        <taxon>Alveolata</taxon>
        <taxon>Apicomplexa</taxon>
        <taxon>Conoidasida</taxon>
        <taxon>Coccidia</taxon>
        <taxon>Eucoccidiorida</taxon>
        <taxon>Eimeriorina</taxon>
        <taxon>Eimeriidae</taxon>
        <taxon>Cyclospora</taxon>
    </lineage>
</organism>
<evidence type="ECO:0000313" key="2">
    <source>
        <dbReference type="EMBL" id="OEH75171.1"/>
    </source>
</evidence>
<evidence type="ECO:0000313" key="3">
    <source>
        <dbReference type="Proteomes" id="UP000095192"/>
    </source>
</evidence>
<accession>A0A1D3CVH2</accession>
<sequence>MLRGSAKEFEKSCGSQQAKGTHDPTQTVTALLLPGLAVTEDYEVLSNEWVLYFGSGGKPGGSGDVEEEEMSSRLPQDTSYSTPGVTTPGEWLKLLPRVRRDFKRSKKDDFVASVCSVLTSASSGNLLLH</sequence>